<dbReference type="GO" id="GO:0046872">
    <property type="term" value="F:metal ion binding"/>
    <property type="evidence" value="ECO:0007669"/>
    <property type="project" value="UniProtKB-KW"/>
</dbReference>
<dbReference type="GO" id="GO:0042744">
    <property type="term" value="P:hydrogen peroxide catabolic process"/>
    <property type="evidence" value="ECO:0007669"/>
    <property type="project" value="UniProtKB-KW"/>
</dbReference>
<gene>
    <name evidence="14" type="ORF">B296_00051466</name>
</gene>
<dbReference type="Proteomes" id="UP000287651">
    <property type="component" value="Unassembled WGS sequence"/>
</dbReference>
<evidence type="ECO:0000256" key="11">
    <source>
        <dbReference type="RuleBase" id="RU004241"/>
    </source>
</evidence>
<comment type="cofactor">
    <cofactor evidence="2">
        <name>heme b</name>
        <dbReference type="ChEBI" id="CHEBI:60344"/>
    </cofactor>
</comment>
<comment type="caution">
    <text evidence="14">The sequence shown here is derived from an EMBL/GenBank/DDBJ whole genome shotgun (WGS) entry which is preliminary data.</text>
</comment>
<dbReference type="GO" id="GO:0140825">
    <property type="term" value="F:lactoperoxidase activity"/>
    <property type="evidence" value="ECO:0007669"/>
    <property type="project" value="UniProtKB-EC"/>
</dbReference>
<feature type="chain" id="PRO_5019189561" description="Plant heme peroxidase family profile domain-containing protein" evidence="12">
    <location>
        <begin position="21"/>
        <end position="203"/>
    </location>
</feature>
<dbReference type="GO" id="GO:0006979">
    <property type="term" value="P:response to oxidative stress"/>
    <property type="evidence" value="ECO:0007669"/>
    <property type="project" value="InterPro"/>
</dbReference>
<accession>A0A426X200</accession>
<feature type="signal peptide" evidence="12">
    <location>
        <begin position="1"/>
        <end position="20"/>
    </location>
</feature>
<sequence length="203" mass="22193">MSFRGPTILVCLGFLSCVHADLKLGFYDNSCPKAEKLILDFVGEHIPNAPTMAASLLRMHFHDCFVRVIGCNAFVSTQSDRLYNFTGNGDQDPSLDGFYATNLKKNKCRDATDETTLVEMDPGSFRTFDVGYYRNVLKRRGLFESDAALTTDAAAKAAIVNLVDSPPQTFFAGFAMSMEKMGSIGVKTGSSGEIRRNCGVINS</sequence>
<dbReference type="InterPro" id="IPR000823">
    <property type="entry name" value="Peroxidase_pln"/>
</dbReference>
<keyword evidence="7" id="KW-0560">Oxidoreductase</keyword>
<dbReference type="PANTHER" id="PTHR31235">
    <property type="entry name" value="PEROXIDASE 25-RELATED"/>
    <property type="match status" value="1"/>
</dbReference>
<keyword evidence="6 10" id="KW-0106">Calcium</keyword>
<comment type="catalytic activity">
    <reaction evidence="1">
        <text>2 a phenolic donor + H2O2 = 2 a phenolic radical donor + 2 H2O</text>
        <dbReference type="Rhea" id="RHEA:56136"/>
        <dbReference type="ChEBI" id="CHEBI:15377"/>
        <dbReference type="ChEBI" id="CHEBI:16240"/>
        <dbReference type="ChEBI" id="CHEBI:139520"/>
        <dbReference type="ChEBI" id="CHEBI:139521"/>
        <dbReference type="EC" id="1.11.1.7"/>
    </reaction>
</comment>
<feature type="binding site" evidence="10">
    <location>
        <position position="121"/>
    </location>
    <ligand>
        <name>Ca(2+)</name>
        <dbReference type="ChEBI" id="CHEBI:29108"/>
        <label>2</label>
    </ligand>
</feature>
<keyword evidence="3" id="KW-0575">Peroxidase</keyword>
<dbReference type="PROSITE" id="PS51257">
    <property type="entry name" value="PROKAR_LIPOPROTEIN"/>
    <property type="match status" value="1"/>
</dbReference>
<evidence type="ECO:0000256" key="8">
    <source>
        <dbReference type="ARBA" id="ARBA00023004"/>
    </source>
</evidence>
<feature type="domain" description="Plant heme peroxidase family profile" evidence="13">
    <location>
        <begin position="21"/>
        <end position="75"/>
    </location>
</feature>
<feature type="domain" description="Plant heme peroxidase family profile" evidence="13">
    <location>
        <begin position="80"/>
        <end position="202"/>
    </location>
</feature>
<dbReference type="InterPro" id="IPR002016">
    <property type="entry name" value="Haem_peroxidase"/>
</dbReference>
<dbReference type="PROSITE" id="PS00436">
    <property type="entry name" value="PEROXIDASE_2"/>
    <property type="match status" value="1"/>
</dbReference>
<evidence type="ECO:0000256" key="2">
    <source>
        <dbReference type="ARBA" id="ARBA00001970"/>
    </source>
</evidence>
<evidence type="ECO:0000259" key="13">
    <source>
        <dbReference type="PROSITE" id="PS50873"/>
    </source>
</evidence>
<evidence type="ECO:0000256" key="12">
    <source>
        <dbReference type="SAM" id="SignalP"/>
    </source>
</evidence>
<dbReference type="GO" id="GO:0020037">
    <property type="term" value="F:heme binding"/>
    <property type="evidence" value="ECO:0007669"/>
    <property type="project" value="InterPro"/>
</dbReference>
<feature type="binding site" evidence="10">
    <location>
        <position position="129"/>
    </location>
    <ligand>
        <name>Ca(2+)</name>
        <dbReference type="ChEBI" id="CHEBI:29108"/>
        <label>2</label>
    </ligand>
</feature>
<organism evidence="14 15">
    <name type="scientific">Ensete ventricosum</name>
    <name type="common">Abyssinian banana</name>
    <name type="synonym">Musa ensete</name>
    <dbReference type="NCBI Taxonomy" id="4639"/>
    <lineage>
        <taxon>Eukaryota</taxon>
        <taxon>Viridiplantae</taxon>
        <taxon>Streptophyta</taxon>
        <taxon>Embryophyta</taxon>
        <taxon>Tracheophyta</taxon>
        <taxon>Spermatophyta</taxon>
        <taxon>Magnoliopsida</taxon>
        <taxon>Liliopsida</taxon>
        <taxon>Zingiberales</taxon>
        <taxon>Musaceae</taxon>
        <taxon>Ensete</taxon>
    </lineage>
</organism>
<evidence type="ECO:0000256" key="10">
    <source>
        <dbReference type="PIRSR" id="PIRSR600823-3"/>
    </source>
</evidence>
<dbReference type="PRINTS" id="PR00461">
    <property type="entry name" value="PLPEROXIDASE"/>
</dbReference>
<dbReference type="InterPro" id="IPR019794">
    <property type="entry name" value="Peroxidases_AS"/>
</dbReference>
<dbReference type="Pfam" id="PF00141">
    <property type="entry name" value="peroxidase"/>
    <property type="match status" value="2"/>
</dbReference>
<evidence type="ECO:0000256" key="7">
    <source>
        <dbReference type="ARBA" id="ARBA00023002"/>
    </source>
</evidence>
<evidence type="ECO:0000256" key="3">
    <source>
        <dbReference type="ARBA" id="ARBA00022559"/>
    </source>
</evidence>
<dbReference type="EMBL" id="AMZH03028843">
    <property type="protein sequence ID" value="RRT33498.1"/>
    <property type="molecule type" value="Genomic_DNA"/>
</dbReference>
<keyword evidence="9" id="KW-0376">Hydrogen peroxide</keyword>
<name>A0A426X200_ENSVE</name>
<evidence type="ECO:0000313" key="15">
    <source>
        <dbReference type="Proteomes" id="UP000287651"/>
    </source>
</evidence>
<dbReference type="SUPFAM" id="SSF48113">
    <property type="entry name" value="Heme-dependent peroxidases"/>
    <property type="match status" value="1"/>
</dbReference>
<dbReference type="PROSITE" id="PS50873">
    <property type="entry name" value="PEROXIDASE_4"/>
    <property type="match status" value="2"/>
</dbReference>
<keyword evidence="5 10" id="KW-0479">Metal-binding</keyword>
<dbReference type="Gene3D" id="1.10.420.10">
    <property type="entry name" value="Peroxidase, domain 2"/>
    <property type="match status" value="1"/>
</dbReference>
<evidence type="ECO:0000256" key="5">
    <source>
        <dbReference type="ARBA" id="ARBA00022723"/>
    </source>
</evidence>
<evidence type="ECO:0000256" key="9">
    <source>
        <dbReference type="ARBA" id="ARBA00023324"/>
    </source>
</evidence>
<proteinExistence type="inferred from homology"/>
<evidence type="ECO:0000256" key="1">
    <source>
        <dbReference type="ARBA" id="ARBA00000189"/>
    </source>
</evidence>
<comment type="similarity">
    <text evidence="11">Belongs to the peroxidase family.</text>
</comment>
<evidence type="ECO:0000313" key="14">
    <source>
        <dbReference type="EMBL" id="RRT33498.1"/>
    </source>
</evidence>
<keyword evidence="8" id="KW-0408">Iron</keyword>
<reference evidence="14 15" key="1">
    <citation type="journal article" date="2014" name="Agronomy (Basel)">
        <title>A Draft Genome Sequence for Ensete ventricosum, the Drought-Tolerant Tree Against Hunger.</title>
        <authorList>
            <person name="Harrison J."/>
            <person name="Moore K.A."/>
            <person name="Paszkiewicz K."/>
            <person name="Jones T."/>
            <person name="Grant M."/>
            <person name="Ambacheew D."/>
            <person name="Muzemil S."/>
            <person name="Studholme D.J."/>
        </authorList>
    </citation>
    <scope>NUCLEOTIDE SEQUENCE [LARGE SCALE GENOMIC DNA]</scope>
</reference>
<evidence type="ECO:0000256" key="4">
    <source>
        <dbReference type="ARBA" id="ARBA00022617"/>
    </source>
</evidence>
<comment type="cofactor">
    <cofactor evidence="10">
        <name>Ca(2+)</name>
        <dbReference type="ChEBI" id="CHEBI:29108"/>
    </cofactor>
    <text evidence="10">Binds 2 calcium ions per subunit.</text>
</comment>
<evidence type="ECO:0000256" key="6">
    <source>
        <dbReference type="ARBA" id="ARBA00022837"/>
    </source>
</evidence>
<dbReference type="AlphaFoldDB" id="A0A426X200"/>
<dbReference type="InterPro" id="IPR010255">
    <property type="entry name" value="Haem_peroxidase_sf"/>
</dbReference>
<protein>
    <recommendedName>
        <fullName evidence="13">Plant heme peroxidase family profile domain-containing protein</fullName>
    </recommendedName>
</protein>
<keyword evidence="4" id="KW-0349">Heme</keyword>
<keyword evidence="12" id="KW-0732">Signal</keyword>